<dbReference type="GO" id="GO:0008915">
    <property type="term" value="F:lipid-A-disaccharide synthase activity"/>
    <property type="evidence" value="ECO:0007669"/>
    <property type="project" value="UniProtKB-EC"/>
</dbReference>
<comment type="catalytic activity">
    <reaction evidence="10 11">
        <text>a lipid X + a UDP-2-N,3-O-bis[(3R)-3-hydroxyacyl]-alpha-D-glucosamine = a lipid A disaccharide + UDP + H(+)</text>
        <dbReference type="Rhea" id="RHEA:67828"/>
        <dbReference type="ChEBI" id="CHEBI:15378"/>
        <dbReference type="ChEBI" id="CHEBI:58223"/>
        <dbReference type="ChEBI" id="CHEBI:137748"/>
        <dbReference type="ChEBI" id="CHEBI:176338"/>
        <dbReference type="ChEBI" id="CHEBI:176343"/>
        <dbReference type="EC" id="2.4.1.182"/>
    </reaction>
</comment>
<evidence type="ECO:0000313" key="13">
    <source>
        <dbReference type="Proteomes" id="UP001231616"/>
    </source>
</evidence>
<evidence type="ECO:0000256" key="6">
    <source>
        <dbReference type="ARBA" id="ARBA00022556"/>
    </source>
</evidence>
<keyword evidence="13" id="KW-1185">Reference proteome</keyword>
<organism evidence="12 13">
    <name type="scientific">Alkalimonas collagenimarina</name>
    <dbReference type="NCBI Taxonomy" id="400390"/>
    <lineage>
        <taxon>Bacteria</taxon>
        <taxon>Pseudomonadati</taxon>
        <taxon>Pseudomonadota</taxon>
        <taxon>Gammaproteobacteria</taxon>
        <taxon>Alkalimonas</taxon>
    </lineage>
</organism>
<dbReference type="InterPro" id="IPR003835">
    <property type="entry name" value="Glyco_trans_19"/>
</dbReference>
<dbReference type="PANTHER" id="PTHR30372:SF4">
    <property type="entry name" value="LIPID-A-DISACCHARIDE SYNTHASE, MITOCHONDRIAL-RELATED"/>
    <property type="match status" value="1"/>
</dbReference>
<dbReference type="Gene3D" id="3.40.50.2000">
    <property type="entry name" value="Glycogen Phosphorylase B"/>
    <property type="match status" value="1"/>
</dbReference>
<name>A0ABT9GV58_9GAMM</name>
<sequence>MSANHHSSSPLKVAIIVGEHSGDILASDLMQALVKLRPDTEFFGIGGPRMQALGFQAWFDMEELAVMGLVEVLGRLPRLLSIRKQVIQNVLAAKPDVVIGVDAPDFNLPVELKLKQAGLTTVHYVSPSVWAWRQKRIHKIAAATDLVLALLPFEKAFYDQHQVPCRFVGHTLADKMPLRPDKAASKVELELKASQVLALMPGSRTNEIKLLTPHFLAAAEQLQQSKPDLQLVCAMVTEQKAQLFQQLKAQYAPELDIKLIIGQSRQVLTAADAVFIASGTATLEAMLAKCPMVVAYKMNALTYRLARLLVHIDYFSLPNLLANKALVPELLQDDVNATELVQRMKPLLNDDSEALQHHFTELHQVLRCNASAQAAEAVVALVAERSAHAS</sequence>
<evidence type="ECO:0000256" key="11">
    <source>
        <dbReference type="HAMAP-Rule" id="MF_00392"/>
    </source>
</evidence>
<evidence type="ECO:0000256" key="7">
    <source>
        <dbReference type="ARBA" id="ARBA00022676"/>
    </source>
</evidence>
<accession>A0ABT9GV58</accession>
<dbReference type="HAMAP" id="MF_00392">
    <property type="entry name" value="LpxB"/>
    <property type="match status" value="1"/>
</dbReference>
<keyword evidence="6 11" id="KW-0441">Lipid A biosynthesis</keyword>
<gene>
    <name evidence="11 12" type="primary">lpxB</name>
    <name evidence="12" type="ORF">Q3O60_01870</name>
</gene>
<keyword evidence="9 11" id="KW-0443">Lipid metabolism</keyword>
<evidence type="ECO:0000256" key="3">
    <source>
        <dbReference type="ARBA" id="ARBA00012687"/>
    </source>
</evidence>
<evidence type="ECO:0000256" key="2">
    <source>
        <dbReference type="ARBA" id="ARBA00007868"/>
    </source>
</evidence>
<evidence type="ECO:0000256" key="4">
    <source>
        <dbReference type="ARBA" id="ARBA00020902"/>
    </source>
</evidence>
<dbReference type="EMBL" id="JAUZVZ010000002">
    <property type="protein sequence ID" value="MDP4534934.1"/>
    <property type="molecule type" value="Genomic_DNA"/>
</dbReference>
<reference evidence="12 13" key="1">
    <citation type="submission" date="2023-08" db="EMBL/GenBank/DDBJ databases">
        <authorList>
            <person name="Joshi A."/>
            <person name="Thite S."/>
        </authorList>
    </citation>
    <scope>NUCLEOTIDE SEQUENCE [LARGE SCALE GENOMIC DNA]</scope>
    <source>
        <strain evidence="12 13">AC40</strain>
    </source>
</reference>
<protein>
    <recommendedName>
        <fullName evidence="4 11">Lipid-A-disaccharide synthase</fullName>
        <ecNumber evidence="3 11">2.4.1.182</ecNumber>
    </recommendedName>
</protein>
<comment type="similarity">
    <text evidence="2 11">Belongs to the LpxB family.</text>
</comment>
<evidence type="ECO:0000256" key="9">
    <source>
        <dbReference type="ARBA" id="ARBA00023098"/>
    </source>
</evidence>
<dbReference type="NCBIfam" id="TIGR00215">
    <property type="entry name" value="lpxB"/>
    <property type="match status" value="1"/>
</dbReference>
<proteinExistence type="inferred from homology"/>
<dbReference type="PANTHER" id="PTHR30372">
    <property type="entry name" value="LIPID-A-DISACCHARIDE SYNTHASE"/>
    <property type="match status" value="1"/>
</dbReference>
<comment type="caution">
    <text evidence="12">The sequence shown here is derived from an EMBL/GenBank/DDBJ whole genome shotgun (WGS) entry which is preliminary data.</text>
</comment>
<keyword evidence="7 11" id="KW-0328">Glycosyltransferase</keyword>
<dbReference type="EC" id="2.4.1.182" evidence="3 11"/>
<evidence type="ECO:0000256" key="5">
    <source>
        <dbReference type="ARBA" id="ARBA00022516"/>
    </source>
</evidence>
<evidence type="ECO:0000256" key="8">
    <source>
        <dbReference type="ARBA" id="ARBA00022679"/>
    </source>
</evidence>
<dbReference type="CDD" id="cd01635">
    <property type="entry name" value="Glycosyltransferase_GTB-type"/>
    <property type="match status" value="1"/>
</dbReference>
<keyword evidence="5 11" id="KW-0444">Lipid biosynthesis</keyword>
<evidence type="ECO:0000256" key="10">
    <source>
        <dbReference type="ARBA" id="ARBA00048975"/>
    </source>
</evidence>
<evidence type="ECO:0000256" key="1">
    <source>
        <dbReference type="ARBA" id="ARBA00002056"/>
    </source>
</evidence>
<dbReference type="Pfam" id="PF02684">
    <property type="entry name" value="LpxB"/>
    <property type="match status" value="1"/>
</dbReference>
<comment type="function">
    <text evidence="1 11">Condensation of UDP-2,3-diacylglucosamine and 2,3-diacylglucosamine-1-phosphate to form lipid A disaccharide, a precursor of lipid A, a phosphorylated glycolipid that anchors the lipopolysaccharide to the outer membrane of the cell.</text>
</comment>
<evidence type="ECO:0000313" key="12">
    <source>
        <dbReference type="EMBL" id="MDP4534934.1"/>
    </source>
</evidence>
<comment type="pathway">
    <text evidence="11">Bacterial outer membrane biogenesis; LPS lipid A biosynthesis.</text>
</comment>
<dbReference type="SUPFAM" id="SSF53756">
    <property type="entry name" value="UDP-Glycosyltransferase/glycogen phosphorylase"/>
    <property type="match status" value="1"/>
</dbReference>
<dbReference type="Proteomes" id="UP001231616">
    <property type="component" value="Unassembled WGS sequence"/>
</dbReference>
<keyword evidence="8 11" id="KW-0808">Transferase</keyword>
<dbReference type="RefSeq" id="WP_305892200.1">
    <property type="nucleotide sequence ID" value="NZ_JAUZVZ010000002.1"/>
</dbReference>